<organism evidence="3">
    <name type="scientific">Taenia asiatica</name>
    <name type="common">Asian tapeworm</name>
    <dbReference type="NCBI Taxonomy" id="60517"/>
    <lineage>
        <taxon>Eukaryota</taxon>
        <taxon>Metazoa</taxon>
        <taxon>Spiralia</taxon>
        <taxon>Lophotrochozoa</taxon>
        <taxon>Platyhelminthes</taxon>
        <taxon>Cestoda</taxon>
        <taxon>Eucestoda</taxon>
        <taxon>Cyclophyllidea</taxon>
        <taxon>Taeniidae</taxon>
        <taxon>Taenia</taxon>
    </lineage>
</organism>
<accession>A0A0R3VYV3</accession>
<gene>
    <name evidence="1" type="ORF">TASK_LOCUS2598</name>
</gene>
<dbReference type="Proteomes" id="UP000282613">
    <property type="component" value="Unassembled WGS sequence"/>
</dbReference>
<sequence>MRECSPQPAHLVGIQMTSLSGRQQVYLSQGGVVVYNTFPPPSTMQTIGMCNGHLGGEPSDNRVHLSDGESAAAVELLTLDANDLIDVDGASSSRVGGDSMNGAASAITSSFRQSDEEHLTFSRFKCENRCQVTVLLPNIQLVYQLGKAK</sequence>
<dbReference type="WBParaSite" id="TASK_0000259701-mRNA-1">
    <property type="protein sequence ID" value="TASK_0000259701-mRNA-1"/>
    <property type="gene ID" value="TASK_0000259701"/>
</dbReference>
<dbReference type="STRING" id="60517.A0A0R3VYV3"/>
<evidence type="ECO:0000313" key="2">
    <source>
        <dbReference type="Proteomes" id="UP000282613"/>
    </source>
</evidence>
<proteinExistence type="predicted"/>
<dbReference type="AlphaFoldDB" id="A0A0R3VYV3"/>
<reference evidence="1 2" key="2">
    <citation type="submission" date="2018-11" db="EMBL/GenBank/DDBJ databases">
        <authorList>
            <consortium name="Pathogen Informatics"/>
        </authorList>
    </citation>
    <scope>NUCLEOTIDE SEQUENCE [LARGE SCALE GENOMIC DNA]</scope>
</reference>
<name>A0A0R3VYV3_TAEAS</name>
<reference evidence="3" key="1">
    <citation type="submission" date="2017-02" db="UniProtKB">
        <authorList>
            <consortium name="WormBaseParasite"/>
        </authorList>
    </citation>
    <scope>IDENTIFICATION</scope>
</reference>
<keyword evidence="2" id="KW-1185">Reference proteome</keyword>
<dbReference type="EMBL" id="UYRS01002151">
    <property type="protein sequence ID" value="VDK25614.1"/>
    <property type="molecule type" value="Genomic_DNA"/>
</dbReference>
<protein>
    <submittedName>
        <fullName evidence="3">PHR domain-containing protein</fullName>
    </submittedName>
</protein>
<evidence type="ECO:0000313" key="3">
    <source>
        <dbReference type="WBParaSite" id="TASK_0000259701-mRNA-1"/>
    </source>
</evidence>
<evidence type="ECO:0000313" key="1">
    <source>
        <dbReference type="EMBL" id="VDK25614.1"/>
    </source>
</evidence>